<organism evidence="1 2">
    <name type="scientific">Nocardia yunnanensis</name>
    <dbReference type="NCBI Taxonomy" id="2382165"/>
    <lineage>
        <taxon>Bacteria</taxon>
        <taxon>Bacillati</taxon>
        <taxon>Actinomycetota</taxon>
        <taxon>Actinomycetes</taxon>
        <taxon>Mycobacteriales</taxon>
        <taxon>Nocardiaceae</taxon>
        <taxon>Nocardia</taxon>
    </lineage>
</organism>
<evidence type="ECO:0000313" key="2">
    <source>
        <dbReference type="Proteomes" id="UP000267164"/>
    </source>
</evidence>
<dbReference type="InterPro" id="IPR027417">
    <property type="entry name" value="P-loop_NTPase"/>
</dbReference>
<dbReference type="Proteomes" id="UP000267164">
    <property type="component" value="Chromosome"/>
</dbReference>
<reference evidence="1 2" key="1">
    <citation type="submission" date="2018-09" db="EMBL/GenBank/DDBJ databases">
        <title>Nocardia yunnanensis sp. nov., an actinomycete isolated from a soil sample.</title>
        <authorList>
            <person name="Zhang J."/>
        </authorList>
    </citation>
    <scope>NUCLEOTIDE SEQUENCE [LARGE SCALE GENOMIC DNA]</scope>
    <source>
        <strain evidence="1 2">CFHS0054</strain>
    </source>
</reference>
<evidence type="ECO:0000313" key="1">
    <source>
        <dbReference type="EMBL" id="AYF74746.1"/>
    </source>
</evidence>
<proteinExistence type="predicted"/>
<dbReference type="AlphaFoldDB" id="A0A386ZB83"/>
<sequence length="199" mass="21574">MGNDTAQVSIEVNLPIRQMGHDRAMDGVLVLVNGLPGAGKTTLGRGLSEVLGAWFLSKDVVKESLAGVIENATEPPELGGIAMDATWALASLSPVDVVIDSWWFKPRDLAFAQAGIQRTGARSIVEVWCEIPADIAKSRYAARQRAPIYRDEQRLAEHWDDWVARAAPLDVGPVLFVDTTHEIDYAAVASRVRALAGTE</sequence>
<gene>
    <name evidence="1" type="ORF">D7D52_13700</name>
</gene>
<keyword evidence="1" id="KW-0547">Nucleotide-binding</keyword>
<accession>A0A386ZB83</accession>
<dbReference type="KEGG" id="nyu:D7D52_13700"/>
<dbReference type="Gene3D" id="3.40.50.300">
    <property type="entry name" value="P-loop containing nucleotide triphosphate hydrolases"/>
    <property type="match status" value="1"/>
</dbReference>
<protein>
    <submittedName>
        <fullName evidence="1">ATP-binding protein</fullName>
    </submittedName>
</protein>
<dbReference type="Pfam" id="PF13671">
    <property type="entry name" value="AAA_33"/>
    <property type="match status" value="1"/>
</dbReference>
<dbReference type="EMBL" id="CP032568">
    <property type="protein sequence ID" value="AYF74746.1"/>
    <property type="molecule type" value="Genomic_DNA"/>
</dbReference>
<dbReference type="SUPFAM" id="SSF52540">
    <property type="entry name" value="P-loop containing nucleoside triphosphate hydrolases"/>
    <property type="match status" value="1"/>
</dbReference>
<name>A0A386ZB83_9NOCA</name>
<dbReference type="GO" id="GO:0005524">
    <property type="term" value="F:ATP binding"/>
    <property type="evidence" value="ECO:0007669"/>
    <property type="project" value="UniProtKB-KW"/>
</dbReference>
<dbReference type="OrthoDB" id="3819922at2"/>
<keyword evidence="1" id="KW-0067">ATP-binding</keyword>
<keyword evidence="2" id="KW-1185">Reference proteome</keyword>